<name>A0A0W7WDY4_9RHOB</name>
<accession>A0A0W7WDY4</accession>
<dbReference type="EMBL" id="LPXO01000023">
    <property type="protein sequence ID" value="KUF08794.1"/>
    <property type="molecule type" value="Genomic_DNA"/>
</dbReference>
<dbReference type="STRING" id="1685382.AVJ23_20975"/>
<keyword evidence="2" id="KW-1185">Reference proteome</keyword>
<evidence type="ECO:0000313" key="1">
    <source>
        <dbReference type="EMBL" id="KUF08794.1"/>
    </source>
</evidence>
<comment type="caution">
    <text evidence="1">The sequence shown here is derived from an EMBL/GenBank/DDBJ whole genome shotgun (WGS) entry which is preliminary data.</text>
</comment>
<gene>
    <name evidence="1" type="ORF">AVJ23_20975</name>
</gene>
<protein>
    <submittedName>
        <fullName evidence="1">Uncharacterized protein</fullName>
    </submittedName>
</protein>
<organism evidence="1 2">
    <name type="scientific">Pseudoponticoccus marisrubri</name>
    <dbReference type="NCBI Taxonomy" id="1685382"/>
    <lineage>
        <taxon>Bacteria</taxon>
        <taxon>Pseudomonadati</taxon>
        <taxon>Pseudomonadota</taxon>
        <taxon>Alphaproteobacteria</taxon>
        <taxon>Rhodobacterales</taxon>
        <taxon>Roseobacteraceae</taxon>
        <taxon>Pseudoponticoccus</taxon>
    </lineage>
</organism>
<dbReference type="Proteomes" id="UP000054396">
    <property type="component" value="Unassembled WGS sequence"/>
</dbReference>
<proteinExistence type="predicted"/>
<dbReference type="AlphaFoldDB" id="A0A0W7WDY4"/>
<sequence>MTRRADGPLGGLAACAALVLALPVSAQQERPRAHFLGPGATPCATILGQIAAGQEDVKNGTVGYIIGAWSQATVSRRQAFDDLVNRLGTTRLVQLTFDACQTAPEGTLLGEVVSGSIAKTTAGLGAR</sequence>
<dbReference type="RefSeq" id="WP_058864197.1">
    <property type="nucleotide sequence ID" value="NZ_LPXO01000023.1"/>
</dbReference>
<reference evidence="1 2" key="1">
    <citation type="submission" date="2015-12" db="EMBL/GenBank/DDBJ databases">
        <authorList>
            <person name="Shamseldin A."/>
            <person name="Moawad H."/>
            <person name="Abd El-Rahim W.M."/>
            <person name="Sadowsky M.J."/>
        </authorList>
    </citation>
    <scope>NUCLEOTIDE SEQUENCE [LARGE SCALE GENOMIC DNA]</scope>
    <source>
        <strain evidence="1 2">SJ5A-1</strain>
    </source>
</reference>
<evidence type="ECO:0000313" key="2">
    <source>
        <dbReference type="Proteomes" id="UP000054396"/>
    </source>
</evidence>